<dbReference type="GO" id="GO:0070497">
    <property type="term" value="F:6-carboxytetrahydropterin synthase activity"/>
    <property type="evidence" value="ECO:0007669"/>
    <property type="project" value="UniProtKB-EC"/>
</dbReference>
<dbReference type="KEGG" id="alus:STSP2_00219"/>
<dbReference type="AlphaFoldDB" id="A0A1U9NGM1"/>
<keyword evidence="6" id="KW-0479">Metal-binding</keyword>
<dbReference type="GO" id="GO:0046872">
    <property type="term" value="F:metal ion binding"/>
    <property type="evidence" value="ECO:0007669"/>
    <property type="project" value="UniProtKB-KW"/>
</dbReference>
<dbReference type="RefSeq" id="WP_146659026.1">
    <property type="nucleotide sequence ID" value="NZ_CP019791.1"/>
</dbReference>
<proteinExistence type="inferred from homology"/>
<accession>A0A1U9NGM1</accession>
<comment type="catalytic activity">
    <reaction evidence="10">
        <text>7,8-dihydroneopterin 3'-triphosphate + H2O = 6-carboxy-5,6,7,8-tetrahydropterin + triphosphate + acetaldehyde + 2 H(+)</text>
        <dbReference type="Rhea" id="RHEA:27966"/>
        <dbReference type="ChEBI" id="CHEBI:15343"/>
        <dbReference type="ChEBI" id="CHEBI:15377"/>
        <dbReference type="ChEBI" id="CHEBI:15378"/>
        <dbReference type="ChEBI" id="CHEBI:18036"/>
        <dbReference type="ChEBI" id="CHEBI:58462"/>
        <dbReference type="ChEBI" id="CHEBI:61032"/>
        <dbReference type="EC" id="4.1.2.50"/>
    </reaction>
</comment>
<dbReference type="PANTHER" id="PTHR12589:SF7">
    <property type="entry name" value="6-PYRUVOYL TETRAHYDROBIOPTERIN SYNTHASE"/>
    <property type="match status" value="1"/>
</dbReference>
<dbReference type="EC" id="4.1.2.50" evidence="4"/>
<dbReference type="SUPFAM" id="SSF55620">
    <property type="entry name" value="Tetrahydrobiopterin biosynthesis enzymes-like"/>
    <property type="match status" value="1"/>
</dbReference>
<evidence type="ECO:0000256" key="2">
    <source>
        <dbReference type="ARBA" id="ARBA00005061"/>
    </source>
</evidence>
<evidence type="ECO:0000256" key="8">
    <source>
        <dbReference type="ARBA" id="ARBA00023239"/>
    </source>
</evidence>
<comment type="similarity">
    <text evidence="3">Belongs to the PTPS family. QueD subfamily.</text>
</comment>
<dbReference type="InterPro" id="IPR007115">
    <property type="entry name" value="6-PTP_synth/QueD"/>
</dbReference>
<dbReference type="Gene3D" id="3.30.479.10">
    <property type="entry name" value="6-pyruvoyl tetrahydropterin synthase/QueD"/>
    <property type="match status" value="1"/>
</dbReference>
<sequence>MYAITIEQNFVATHAVTMPDGQQEKPHHHDWRVRVAVSSHDLDQNNMAIDFIDLKKKLTSILRPISNKILEQLTDFPDSGATAELVAKYIHDSLTQLLPSRVHLDYTEVMEEHNCWARYRPDN</sequence>
<evidence type="ECO:0000256" key="3">
    <source>
        <dbReference type="ARBA" id="ARBA00008900"/>
    </source>
</evidence>
<gene>
    <name evidence="11" type="ORF">STSP2_00219</name>
</gene>
<evidence type="ECO:0000313" key="11">
    <source>
        <dbReference type="EMBL" id="AQT67079.1"/>
    </source>
</evidence>
<dbReference type="Proteomes" id="UP000189674">
    <property type="component" value="Chromosome"/>
</dbReference>
<protein>
    <recommendedName>
        <fullName evidence="5">6-carboxy-5,6,7,8-tetrahydropterin synthase</fullName>
        <ecNumber evidence="4">4.1.2.50</ecNumber>
    </recommendedName>
    <alternativeName>
        <fullName evidence="9">Queuosine biosynthesis protein QueD</fullName>
    </alternativeName>
</protein>
<dbReference type="PANTHER" id="PTHR12589">
    <property type="entry name" value="PYRUVOYL TETRAHYDROBIOPTERIN SYNTHASE"/>
    <property type="match status" value="1"/>
</dbReference>
<evidence type="ECO:0000256" key="4">
    <source>
        <dbReference type="ARBA" id="ARBA00012982"/>
    </source>
</evidence>
<dbReference type="OrthoDB" id="9804698at2"/>
<evidence type="ECO:0000256" key="7">
    <source>
        <dbReference type="ARBA" id="ARBA00022833"/>
    </source>
</evidence>
<evidence type="ECO:0000256" key="5">
    <source>
        <dbReference type="ARBA" id="ARBA00018141"/>
    </source>
</evidence>
<evidence type="ECO:0000256" key="6">
    <source>
        <dbReference type="ARBA" id="ARBA00022723"/>
    </source>
</evidence>
<comment type="cofactor">
    <cofactor evidence="1">
        <name>Zn(2+)</name>
        <dbReference type="ChEBI" id="CHEBI:29105"/>
    </cofactor>
</comment>
<reference evidence="12" key="1">
    <citation type="submission" date="2017-02" db="EMBL/GenBank/DDBJ databases">
        <title>Comparative genomics and description of representatives of a novel lineage of planctomycetes thriving in anoxic sediments.</title>
        <authorList>
            <person name="Spring S."/>
            <person name="Bunk B."/>
            <person name="Sproer C."/>
        </authorList>
    </citation>
    <scope>NUCLEOTIDE SEQUENCE [LARGE SCALE GENOMIC DNA]</scope>
    <source>
        <strain evidence="12">ST-NAGAB-D1</strain>
    </source>
</reference>
<evidence type="ECO:0000256" key="1">
    <source>
        <dbReference type="ARBA" id="ARBA00001947"/>
    </source>
</evidence>
<keyword evidence="12" id="KW-1185">Reference proteome</keyword>
<evidence type="ECO:0000313" key="12">
    <source>
        <dbReference type="Proteomes" id="UP000189674"/>
    </source>
</evidence>
<evidence type="ECO:0000256" key="9">
    <source>
        <dbReference type="ARBA" id="ARBA00031449"/>
    </source>
</evidence>
<evidence type="ECO:0000256" key="10">
    <source>
        <dbReference type="ARBA" id="ARBA00048807"/>
    </source>
</evidence>
<comment type="pathway">
    <text evidence="2">Purine metabolism; 7-cyano-7-deazaguanine biosynthesis.</text>
</comment>
<dbReference type="InterPro" id="IPR038418">
    <property type="entry name" value="6-PTP_synth/QueD_sf"/>
</dbReference>
<organism evidence="11 12">
    <name type="scientific">Anaerohalosphaera lusitana</name>
    <dbReference type="NCBI Taxonomy" id="1936003"/>
    <lineage>
        <taxon>Bacteria</taxon>
        <taxon>Pseudomonadati</taxon>
        <taxon>Planctomycetota</taxon>
        <taxon>Phycisphaerae</taxon>
        <taxon>Sedimentisphaerales</taxon>
        <taxon>Anaerohalosphaeraceae</taxon>
        <taxon>Anaerohalosphaera</taxon>
    </lineage>
</organism>
<dbReference type="Pfam" id="PF01242">
    <property type="entry name" value="PTPS"/>
    <property type="match status" value="1"/>
</dbReference>
<keyword evidence="7" id="KW-0862">Zinc</keyword>
<name>A0A1U9NGM1_9BACT</name>
<dbReference type="STRING" id="1936003.STSP2_00219"/>
<keyword evidence="8" id="KW-0456">Lyase</keyword>
<dbReference type="EMBL" id="CP019791">
    <property type="protein sequence ID" value="AQT67079.1"/>
    <property type="molecule type" value="Genomic_DNA"/>
</dbReference>
<dbReference type="UniPathway" id="UPA00391"/>